<dbReference type="InterPro" id="IPR002052">
    <property type="entry name" value="DNA_methylase_N6_adenine_CS"/>
</dbReference>
<dbReference type="Proteomes" id="UP000004980">
    <property type="component" value="Unassembled WGS sequence"/>
</dbReference>
<keyword evidence="3" id="KW-0067">ATP-binding</keyword>
<dbReference type="PROSITE" id="PS00092">
    <property type="entry name" value="N6_MTASE"/>
    <property type="match status" value="1"/>
</dbReference>
<dbReference type="InterPro" id="IPR050628">
    <property type="entry name" value="SNF2_RAD54_helicase_TF"/>
</dbReference>
<dbReference type="CDD" id="cd18793">
    <property type="entry name" value="SF2_C_SNF"/>
    <property type="match status" value="1"/>
</dbReference>
<comment type="caution">
    <text evidence="6">The sequence shown here is derived from an EMBL/GenBank/DDBJ whole genome shotgun (WGS) entry which is preliminary data.</text>
</comment>
<dbReference type="SUPFAM" id="SSF53335">
    <property type="entry name" value="S-adenosyl-L-methionine-dependent methyltransferases"/>
    <property type="match status" value="1"/>
</dbReference>
<dbReference type="EMBL" id="AKAU01000124">
    <property type="protein sequence ID" value="EIM98397.1"/>
    <property type="molecule type" value="Genomic_DNA"/>
</dbReference>
<dbReference type="PANTHER" id="PTHR45626:SF22">
    <property type="entry name" value="DNA REPAIR PROTEIN RAD5"/>
    <property type="match status" value="1"/>
</dbReference>
<dbReference type="InterPro" id="IPR000330">
    <property type="entry name" value="SNF2_N"/>
</dbReference>
<feature type="domain" description="Helicase ATP-binding" evidence="4">
    <location>
        <begin position="519"/>
        <end position="680"/>
    </location>
</feature>
<evidence type="ECO:0000259" key="5">
    <source>
        <dbReference type="PROSITE" id="PS51194"/>
    </source>
</evidence>
<dbReference type="InterPro" id="IPR029063">
    <property type="entry name" value="SAM-dependent_MTases_sf"/>
</dbReference>
<dbReference type="PROSITE" id="PS51194">
    <property type="entry name" value="HELICASE_CTER"/>
    <property type="match status" value="1"/>
</dbReference>
<dbReference type="Pfam" id="PF00176">
    <property type="entry name" value="SNF2-rel_dom"/>
    <property type="match status" value="1"/>
</dbReference>
<dbReference type="SUPFAM" id="SSF52540">
    <property type="entry name" value="P-loop containing nucleoside triphosphate hydrolases"/>
    <property type="match status" value="2"/>
</dbReference>
<keyword evidence="2" id="KW-0378">Hydrolase</keyword>
<name>A0ABN0FI46_9BURK</name>
<dbReference type="RefSeq" id="WP_007585606.1">
    <property type="nucleotide sequence ID" value="NZ_AKAU01000124.1"/>
</dbReference>
<evidence type="ECO:0000256" key="3">
    <source>
        <dbReference type="ARBA" id="ARBA00022840"/>
    </source>
</evidence>
<dbReference type="GO" id="GO:0004386">
    <property type="term" value="F:helicase activity"/>
    <property type="evidence" value="ECO:0007669"/>
    <property type="project" value="UniProtKB-KW"/>
</dbReference>
<organism evidence="6 7">
    <name type="scientific">Paraburkholderia hospita</name>
    <dbReference type="NCBI Taxonomy" id="169430"/>
    <lineage>
        <taxon>Bacteria</taxon>
        <taxon>Pseudomonadati</taxon>
        <taxon>Pseudomonadota</taxon>
        <taxon>Betaproteobacteria</taxon>
        <taxon>Burkholderiales</taxon>
        <taxon>Burkholderiaceae</taxon>
        <taxon>Paraburkholderia</taxon>
    </lineage>
</organism>
<evidence type="ECO:0000256" key="2">
    <source>
        <dbReference type="ARBA" id="ARBA00022801"/>
    </source>
</evidence>
<proteinExistence type="predicted"/>
<gene>
    <name evidence="6" type="ORF">WQE_24252</name>
</gene>
<feature type="domain" description="Helicase C-terminal" evidence="5">
    <location>
        <begin position="850"/>
        <end position="1013"/>
    </location>
</feature>
<dbReference type="Gene3D" id="3.40.50.150">
    <property type="entry name" value="Vaccinia Virus protein VP39"/>
    <property type="match status" value="1"/>
</dbReference>
<dbReference type="InterPro" id="IPR001650">
    <property type="entry name" value="Helicase_C-like"/>
</dbReference>
<dbReference type="PRINTS" id="PR00507">
    <property type="entry name" value="N12N6MTFRASE"/>
</dbReference>
<dbReference type="Gene3D" id="3.40.50.10810">
    <property type="entry name" value="Tandem AAA-ATPase domain"/>
    <property type="match status" value="1"/>
</dbReference>
<evidence type="ECO:0000313" key="7">
    <source>
        <dbReference type="Proteomes" id="UP000004980"/>
    </source>
</evidence>
<evidence type="ECO:0000313" key="6">
    <source>
        <dbReference type="EMBL" id="EIM98397.1"/>
    </source>
</evidence>
<keyword evidence="6" id="KW-0347">Helicase</keyword>
<dbReference type="InterPro" id="IPR014001">
    <property type="entry name" value="Helicase_ATP-bd"/>
</dbReference>
<dbReference type="Pfam" id="PF00271">
    <property type="entry name" value="Helicase_C"/>
    <property type="match status" value="1"/>
</dbReference>
<dbReference type="PROSITE" id="PS51192">
    <property type="entry name" value="HELICASE_ATP_BIND_1"/>
    <property type="match status" value="1"/>
</dbReference>
<dbReference type="InterPro" id="IPR049730">
    <property type="entry name" value="SNF2/RAD54-like_C"/>
</dbReference>
<dbReference type="InterPro" id="IPR038718">
    <property type="entry name" value="SNF2-like_sf"/>
</dbReference>
<dbReference type="PANTHER" id="PTHR45626">
    <property type="entry name" value="TRANSCRIPTION TERMINATION FACTOR 2-RELATED"/>
    <property type="match status" value="1"/>
</dbReference>
<accession>A0ABN0FI46</accession>
<dbReference type="Gene3D" id="3.40.50.300">
    <property type="entry name" value="P-loop containing nucleotide triphosphate hydrolases"/>
    <property type="match status" value="1"/>
</dbReference>
<reference evidence="6 7" key="1">
    <citation type="journal article" date="2012" name="J. Bacteriol.">
        <title>Draft Genome Sequence of the Soil Bacterium Burkholderia terrae Strain BS001, Which Interacts with Fungal Surface Structures.</title>
        <authorList>
            <person name="Nazir R."/>
            <person name="Hansen M.A."/>
            <person name="Sorensen S."/>
            <person name="van Elsas J.D."/>
        </authorList>
    </citation>
    <scope>NUCLEOTIDE SEQUENCE [LARGE SCALE GENOMIC DNA]</scope>
    <source>
        <strain evidence="6 7">BS001</strain>
    </source>
</reference>
<evidence type="ECO:0000259" key="4">
    <source>
        <dbReference type="PROSITE" id="PS51192"/>
    </source>
</evidence>
<keyword evidence="7" id="KW-1185">Reference proteome</keyword>
<protein>
    <submittedName>
        <fullName evidence="6">Helicase</fullName>
    </submittedName>
</protein>
<evidence type="ECO:0000256" key="1">
    <source>
        <dbReference type="ARBA" id="ARBA00022741"/>
    </source>
</evidence>
<dbReference type="CDD" id="cd02440">
    <property type="entry name" value="AdoMet_MTases"/>
    <property type="match status" value="1"/>
</dbReference>
<dbReference type="InterPro" id="IPR027417">
    <property type="entry name" value="P-loop_NTPase"/>
</dbReference>
<sequence>MQRDLFSFAPDWYEPLRSVLSLGSQAAPVAHQGELAAARRQHLGQFFTPDAIAAFMWSFVSGWRVNRRIRLLDNSLGSGRLFQYADPERHAVYGVDVHADVIAQCQKVFEEAGFDCGFRHAGMEDIQPTNFDIAIINPPFSIHLESPHLKPLACTTWGRYGANTSALSHEYAVHQALDAANIVVALLPITTAEAMVTGEHGDALRRRAAGLFELPADAFRSEGANVRTAVVVFDRYRTSPSHFVRATVDNLAAPGPDLGLHYEDRIYGEPRLRFQKMDDSVPAIMRPVTGDKSVVISHDGRRIRFAFSCGFNEAMVLNSVFVERIYSRDGHRLPRGFRYAGQGLLDLETYLMQDDPRTALDKLLGRIRSVGGVPQFAPGFLEHFERRARKSIRQATPLRHVAWTTGAGSSDNVTGKARETHKVDAMRWASPLVMAGESVNFAREDDGRYRYVVKGAAYQLSVDELNARFAVENVAEGWEVVHEGLAVKFPQQAAALKARVQSLGIDQWLDWEFQTEDLVETLMKPSGCVIAWEQGCGKSRLAIALILASQVRHGLIVVESRLIDEMKNEIAQLPVNADDVKVIGCPADLTDLRRINLISYERLRMPVDKDASKRVTYAHRLRRRIGLLVADEGERLANPTSDQSRALWQLSARRRYVLTGSPIPNYPRDAFGLIAFSGGDGTAAQPYGYRRGYLEENWINTVEYAMRGVDRFRDDFVVLEWVTWQFAESLQEGAKREVPKIGNLHGYRAMLAPHIKRRLVAEPEVSKYIMIDPPEFEVRTVKWDREHLAAYLRAADEFASWYRSSRDDRKACNLVTILARIRAVHFAANYPQYGMEGVDRIGGLTSKQRAVIACMRKIAAEGKQAIVFAENPGVLDLLARELASHDVQSVPFHGEIPIKRRVSDKDKRFLTGLATGLMATKASGRAGYNLPNADYILFYDRSWTWRIEYQAMRRALRWNRTGTLKVLYFHLPGSIDEYQDQMVAHKRDATQAGLDWATPELEDETFLHMDSLLDRFVDDLALRSDSTSSDMRKQLKEAA</sequence>
<keyword evidence="1" id="KW-0547">Nucleotide-binding</keyword>